<protein>
    <recommendedName>
        <fullName evidence="7">Anti-sigma F factor</fullName>
        <ecNumber evidence="7">2.7.11.1</ecNumber>
    </recommendedName>
    <alternativeName>
        <fullName evidence="7">Stage II sporulation protein AB</fullName>
    </alternativeName>
</protein>
<evidence type="ECO:0000256" key="4">
    <source>
        <dbReference type="ARBA" id="ARBA00022777"/>
    </source>
</evidence>
<evidence type="ECO:0000256" key="6">
    <source>
        <dbReference type="ARBA" id="ARBA00022969"/>
    </source>
</evidence>
<organism evidence="9 10">
    <name type="scientific">Pelotomaculum schinkii</name>
    <dbReference type="NCBI Taxonomy" id="78350"/>
    <lineage>
        <taxon>Bacteria</taxon>
        <taxon>Bacillati</taxon>
        <taxon>Bacillota</taxon>
        <taxon>Clostridia</taxon>
        <taxon>Eubacteriales</taxon>
        <taxon>Desulfotomaculaceae</taxon>
        <taxon>Pelotomaculum</taxon>
    </lineage>
</organism>
<evidence type="ECO:0000313" key="10">
    <source>
        <dbReference type="Proteomes" id="UP000298324"/>
    </source>
</evidence>
<comment type="catalytic activity">
    <reaction evidence="7">
        <text>L-threonyl-[protein] + ATP = O-phospho-L-threonyl-[protein] + ADP + H(+)</text>
        <dbReference type="Rhea" id="RHEA:46608"/>
        <dbReference type="Rhea" id="RHEA-COMP:11060"/>
        <dbReference type="Rhea" id="RHEA-COMP:11605"/>
        <dbReference type="ChEBI" id="CHEBI:15378"/>
        <dbReference type="ChEBI" id="CHEBI:30013"/>
        <dbReference type="ChEBI" id="CHEBI:30616"/>
        <dbReference type="ChEBI" id="CHEBI:61977"/>
        <dbReference type="ChEBI" id="CHEBI:456216"/>
        <dbReference type="EC" id="2.7.11.1"/>
    </reaction>
</comment>
<keyword evidence="5 7" id="KW-0067">ATP-binding</keyword>
<gene>
    <name evidence="7 9" type="primary">spoIIAB</name>
    <name evidence="9" type="ORF">Psch_00237</name>
</gene>
<dbReference type="InterPro" id="IPR036890">
    <property type="entry name" value="HATPase_C_sf"/>
</dbReference>
<evidence type="ECO:0000256" key="5">
    <source>
        <dbReference type="ARBA" id="ARBA00022840"/>
    </source>
</evidence>
<comment type="catalytic activity">
    <reaction evidence="7">
        <text>L-seryl-[protein] + ATP = O-phospho-L-seryl-[protein] + ADP + H(+)</text>
        <dbReference type="Rhea" id="RHEA:17989"/>
        <dbReference type="Rhea" id="RHEA-COMP:9863"/>
        <dbReference type="Rhea" id="RHEA-COMP:11604"/>
        <dbReference type="ChEBI" id="CHEBI:15378"/>
        <dbReference type="ChEBI" id="CHEBI:29999"/>
        <dbReference type="ChEBI" id="CHEBI:30616"/>
        <dbReference type="ChEBI" id="CHEBI:83421"/>
        <dbReference type="ChEBI" id="CHEBI:456216"/>
        <dbReference type="EC" id="2.7.11.1"/>
    </reaction>
</comment>
<dbReference type="PANTHER" id="PTHR35526:SF3">
    <property type="entry name" value="ANTI-SIGMA-F FACTOR RSBW"/>
    <property type="match status" value="1"/>
</dbReference>
<dbReference type="GO" id="GO:0030436">
    <property type="term" value="P:asexual sporulation"/>
    <property type="evidence" value="ECO:0007669"/>
    <property type="project" value="UniProtKB-UniRule"/>
</dbReference>
<dbReference type="InterPro" id="IPR003594">
    <property type="entry name" value="HATPase_dom"/>
</dbReference>
<comment type="function">
    <text evidence="7">Binds to sigma F and blocks its ability to form an RNA polymerase holoenzyme (E-sigma F). Phosphorylates SpoIIAA on a serine residue. This phosphorylation may enable SpoIIAA to act as an anti-anti-sigma factor that counteracts SpoIIAB and thus releases sigma F from inhibition.</text>
</comment>
<dbReference type="AlphaFoldDB" id="A0A4Y7RCG3"/>
<dbReference type="GO" id="GO:0004674">
    <property type="term" value="F:protein serine/threonine kinase activity"/>
    <property type="evidence" value="ECO:0007669"/>
    <property type="project" value="UniProtKB-KW"/>
</dbReference>
<keyword evidence="1 7" id="KW-0723">Serine/threonine-protein kinase</keyword>
<dbReference type="Pfam" id="PF13581">
    <property type="entry name" value="HATPase_c_2"/>
    <property type="match status" value="1"/>
</dbReference>
<comment type="similarity">
    <text evidence="7">Belongs to the anti-sigma-factor family.</text>
</comment>
<evidence type="ECO:0000256" key="1">
    <source>
        <dbReference type="ARBA" id="ARBA00022527"/>
    </source>
</evidence>
<dbReference type="Proteomes" id="UP000298324">
    <property type="component" value="Unassembled WGS sequence"/>
</dbReference>
<feature type="domain" description="Histidine kinase/HSP90-like ATPase" evidence="8">
    <location>
        <begin position="37"/>
        <end position="140"/>
    </location>
</feature>
<evidence type="ECO:0000256" key="2">
    <source>
        <dbReference type="ARBA" id="ARBA00022679"/>
    </source>
</evidence>
<proteinExistence type="inferred from homology"/>
<comment type="caution">
    <text evidence="9">The sequence shown here is derived from an EMBL/GenBank/DDBJ whole genome shotgun (WGS) entry which is preliminary data.</text>
</comment>
<keyword evidence="2 7" id="KW-0808">Transferase</keyword>
<evidence type="ECO:0000256" key="7">
    <source>
        <dbReference type="HAMAP-Rule" id="MF_00637"/>
    </source>
</evidence>
<dbReference type="GO" id="GO:0106310">
    <property type="term" value="F:protein serine kinase activity"/>
    <property type="evidence" value="ECO:0007669"/>
    <property type="project" value="RHEA"/>
</dbReference>
<dbReference type="Gene3D" id="3.30.565.10">
    <property type="entry name" value="Histidine kinase-like ATPase, C-terminal domain"/>
    <property type="match status" value="1"/>
</dbReference>
<dbReference type="PANTHER" id="PTHR35526">
    <property type="entry name" value="ANTI-SIGMA-F FACTOR RSBW-RELATED"/>
    <property type="match status" value="1"/>
</dbReference>
<name>A0A4Y7RCG3_9FIRM</name>
<dbReference type="EC" id="2.7.11.1" evidence="7"/>
<dbReference type="GO" id="GO:0042174">
    <property type="term" value="P:negative regulation of sporulation resulting in formation of a cellular spore"/>
    <property type="evidence" value="ECO:0007669"/>
    <property type="project" value="InterPro"/>
</dbReference>
<dbReference type="GO" id="GO:0016989">
    <property type="term" value="F:sigma factor antagonist activity"/>
    <property type="evidence" value="ECO:0007669"/>
    <property type="project" value="InterPro"/>
</dbReference>
<dbReference type="GO" id="GO:0005524">
    <property type="term" value="F:ATP binding"/>
    <property type="evidence" value="ECO:0007669"/>
    <property type="project" value="UniProtKB-KW"/>
</dbReference>
<keyword evidence="6 7" id="KW-0749">Sporulation</keyword>
<dbReference type="SUPFAM" id="SSF55874">
    <property type="entry name" value="ATPase domain of HSP90 chaperone/DNA topoisomerase II/histidine kinase"/>
    <property type="match status" value="1"/>
</dbReference>
<dbReference type="EMBL" id="QFGA01000001">
    <property type="protein sequence ID" value="TEB06705.1"/>
    <property type="molecule type" value="Genomic_DNA"/>
</dbReference>
<dbReference type="RefSeq" id="WP_134216843.1">
    <property type="nucleotide sequence ID" value="NZ_QFGA01000001.1"/>
</dbReference>
<keyword evidence="4 7" id="KW-0418">Kinase</keyword>
<dbReference type="InterPro" id="IPR050267">
    <property type="entry name" value="Anti-sigma-factor_SerPK"/>
</dbReference>
<reference evidence="9 10" key="1">
    <citation type="journal article" date="2018" name="Environ. Microbiol.">
        <title>Novel energy conservation strategies and behaviour of Pelotomaculum schinkii driving syntrophic propionate catabolism.</title>
        <authorList>
            <person name="Hidalgo-Ahumada C.A.P."/>
            <person name="Nobu M.K."/>
            <person name="Narihiro T."/>
            <person name="Tamaki H."/>
            <person name="Liu W.T."/>
            <person name="Kamagata Y."/>
            <person name="Stams A.J.M."/>
            <person name="Imachi H."/>
            <person name="Sousa D.Z."/>
        </authorList>
    </citation>
    <scope>NUCLEOTIDE SEQUENCE [LARGE SCALE GENOMIC DNA]</scope>
    <source>
        <strain evidence="9 10">HH</strain>
    </source>
</reference>
<dbReference type="NCBIfam" id="TIGR01925">
    <property type="entry name" value="spIIAB"/>
    <property type="match status" value="1"/>
</dbReference>
<evidence type="ECO:0000256" key="3">
    <source>
        <dbReference type="ARBA" id="ARBA00022741"/>
    </source>
</evidence>
<dbReference type="GO" id="GO:0030435">
    <property type="term" value="P:sporulation resulting in formation of a cellular spore"/>
    <property type="evidence" value="ECO:0007669"/>
    <property type="project" value="UniProtKB-KW"/>
</dbReference>
<keyword evidence="3 7" id="KW-0547">Nucleotide-binding</keyword>
<evidence type="ECO:0000259" key="8">
    <source>
        <dbReference type="SMART" id="SM00387"/>
    </source>
</evidence>
<evidence type="ECO:0000313" key="9">
    <source>
        <dbReference type="EMBL" id="TEB06705.1"/>
    </source>
</evidence>
<keyword evidence="10" id="KW-1185">Reference proteome</keyword>
<dbReference type="HAMAP" id="MF_00637">
    <property type="entry name" value="Anti_sigma_F"/>
    <property type="match status" value="1"/>
</dbReference>
<sequence>MPLNNQMKLEFLSIPANISFARATVAAFASQLEFTLSDLEEVKVAVSEAVSNSIIHGYRNAPDRFIKIYAGLTENTLELSIEDDGRGIEDIDRALQPAFTTDPERLGLGFVFMQSFMENLQVDSLPGRGTMVRMSRRVGAGAVQNSREH</sequence>
<dbReference type="SMART" id="SM00387">
    <property type="entry name" value="HATPase_c"/>
    <property type="match status" value="1"/>
</dbReference>
<dbReference type="InterPro" id="IPR010194">
    <property type="entry name" value="Anti-sigma_F"/>
</dbReference>
<accession>A0A4Y7RCG3</accession>